<feature type="region of interest" description="Disordered" evidence="5">
    <location>
        <begin position="188"/>
        <end position="330"/>
    </location>
</feature>
<evidence type="ECO:0000256" key="5">
    <source>
        <dbReference type="SAM" id="MobiDB-lite"/>
    </source>
</evidence>
<dbReference type="PANTHER" id="PTHR23405:SF4">
    <property type="entry name" value="PROTEIN MAK16 HOMOLOG"/>
    <property type="match status" value="1"/>
</dbReference>
<dbReference type="InterPro" id="IPR029004">
    <property type="entry name" value="Ribosomal_eL28/Mak16"/>
</dbReference>
<dbReference type="OrthoDB" id="10251342at2759"/>
<comment type="caution">
    <text evidence="7">The sequence shown here is derived from an EMBL/GenBank/DDBJ whole genome shotgun (WGS) entry which is preliminary data.</text>
</comment>
<dbReference type="FunFam" id="3.30.390.110:FF:000001">
    <property type="entry name" value="Protein MAK16 homolog"/>
    <property type="match status" value="1"/>
</dbReference>
<comment type="similarity">
    <text evidence="2 4">Belongs to the MAK16 family.</text>
</comment>
<comment type="subcellular location">
    <subcellularLocation>
        <location evidence="1">Nucleus</location>
    </subcellularLocation>
</comment>
<dbReference type="GO" id="GO:0005730">
    <property type="term" value="C:nucleolus"/>
    <property type="evidence" value="ECO:0007669"/>
    <property type="project" value="UniProtKB-UniRule"/>
</dbReference>
<evidence type="ECO:0000256" key="1">
    <source>
        <dbReference type="ARBA" id="ARBA00004123"/>
    </source>
</evidence>
<evidence type="ECO:0000313" key="7">
    <source>
        <dbReference type="EMBL" id="GMH73767.1"/>
    </source>
</evidence>
<keyword evidence="8" id="KW-1185">Reference proteome</keyword>
<dbReference type="PANTHER" id="PTHR23405">
    <property type="entry name" value="MAINTENANCE OF KILLER 16 MAK16 PROTEIN-RELATED"/>
    <property type="match status" value="1"/>
</dbReference>
<dbReference type="Pfam" id="PF01778">
    <property type="entry name" value="Ribosomal_L28e"/>
    <property type="match status" value="1"/>
</dbReference>
<dbReference type="AlphaFoldDB" id="A0A9W7AK64"/>
<evidence type="ECO:0000256" key="2">
    <source>
        <dbReference type="ARBA" id="ARBA00005514"/>
    </source>
</evidence>
<reference evidence="8" key="1">
    <citation type="journal article" date="2023" name="Commun. Biol.">
        <title>Genome analysis of Parmales, the sister group of diatoms, reveals the evolutionary specialization of diatoms from phago-mixotrophs to photoautotrophs.</title>
        <authorList>
            <person name="Ban H."/>
            <person name="Sato S."/>
            <person name="Yoshikawa S."/>
            <person name="Yamada K."/>
            <person name="Nakamura Y."/>
            <person name="Ichinomiya M."/>
            <person name="Sato N."/>
            <person name="Blanc-Mathieu R."/>
            <person name="Endo H."/>
            <person name="Kuwata A."/>
            <person name="Ogata H."/>
        </authorList>
    </citation>
    <scope>NUCLEOTIDE SEQUENCE [LARGE SCALE GENOMIC DNA]</scope>
    <source>
        <strain evidence="8">NIES 3700</strain>
    </source>
</reference>
<accession>A0A9W7AK64</accession>
<name>A0A9W7AK64_9STRA</name>
<proteinExistence type="inferred from homology"/>
<gene>
    <name evidence="7" type="ORF">TrLO_g14536</name>
</gene>
<keyword evidence="3 4" id="KW-0539">Nucleus</keyword>
<feature type="compositionally biased region" description="Acidic residues" evidence="5">
    <location>
        <begin position="255"/>
        <end position="266"/>
    </location>
</feature>
<feature type="domain" description="Ribosomal eL28/Mak16" evidence="6">
    <location>
        <begin position="6"/>
        <end position="119"/>
    </location>
</feature>
<evidence type="ECO:0000259" key="6">
    <source>
        <dbReference type="Pfam" id="PF01778"/>
    </source>
</evidence>
<dbReference type="EMBL" id="BRXW01000680">
    <property type="protein sequence ID" value="GMH73767.1"/>
    <property type="molecule type" value="Genomic_DNA"/>
</dbReference>
<dbReference type="PIRSF" id="PIRSF003352">
    <property type="entry name" value="MAK16"/>
    <property type="match status" value="1"/>
</dbReference>
<evidence type="ECO:0000256" key="4">
    <source>
        <dbReference type="PIRNR" id="PIRNR003352"/>
    </source>
</evidence>
<sequence>MQHDQIIWEVINNQFCSYKSKIERERTFCRNPYNVTGLCLRSSCPLANSRYATIREDNGRIYLYLKTIERAHTPKDLWEKIRLSRDYEKAMTQLNEHLAYFPKFLVHRNKQRMTKIHQYLIRMRKLALKVKPKLVGINKKVERREDRREEKAVKAAKLEESIETELLERLKKGTYGDIYNFPETSFEKALEQGEGETEASEKQRELEEMESEEEELIEFVEDFEESDDEEEQDVEEYYGDEGKSSLDMVGTSSDESGDSSDSDEDNSPPQREKDDDDDDDDDDTPRPPKPSKKTKKDSKKKTDKKRRPKVQIEYEMEEENDGQEELLPSW</sequence>
<evidence type="ECO:0000256" key="3">
    <source>
        <dbReference type="ARBA" id="ARBA00023242"/>
    </source>
</evidence>
<feature type="compositionally biased region" description="Basic residues" evidence="5">
    <location>
        <begin position="289"/>
        <end position="309"/>
    </location>
</feature>
<dbReference type="GO" id="GO:0030687">
    <property type="term" value="C:preribosome, large subunit precursor"/>
    <property type="evidence" value="ECO:0007669"/>
    <property type="project" value="TreeGrafter"/>
</dbReference>
<dbReference type="GO" id="GO:0000470">
    <property type="term" value="P:maturation of LSU-rRNA"/>
    <property type="evidence" value="ECO:0007669"/>
    <property type="project" value="TreeGrafter"/>
</dbReference>
<dbReference type="Proteomes" id="UP001165122">
    <property type="component" value="Unassembled WGS sequence"/>
</dbReference>
<evidence type="ECO:0000313" key="8">
    <source>
        <dbReference type="Proteomes" id="UP001165122"/>
    </source>
</evidence>
<dbReference type="Gene3D" id="3.30.390.110">
    <property type="match status" value="1"/>
</dbReference>
<dbReference type="GO" id="GO:0000460">
    <property type="term" value="P:maturation of 5.8S rRNA"/>
    <property type="evidence" value="ECO:0007669"/>
    <property type="project" value="TreeGrafter"/>
</dbReference>
<feature type="compositionally biased region" description="Acidic residues" evidence="5">
    <location>
        <begin position="314"/>
        <end position="324"/>
    </location>
</feature>
<protein>
    <recommendedName>
        <fullName evidence="4">Protein MAK16 homolog</fullName>
    </recommendedName>
</protein>
<feature type="compositionally biased region" description="Acidic residues" evidence="5">
    <location>
        <begin position="274"/>
        <end position="283"/>
    </location>
</feature>
<organism evidence="7 8">
    <name type="scientific">Triparma laevis f. longispina</name>
    <dbReference type="NCBI Taxonomy" id="1714387"/>
    <lineage>
        <taxon>Eukaryota</taxon>
        <taxon>Sar</taxon>
        <taxon>Stramenopiles</taxon>
        <taxon>Ochrophyta</taxon>
        <taxon>Bolidophyceae</taxon>
        <taxon>Parmales</taxon>
        <taxon>Triparmaceae</taxon>
        <taxon>Triparma</taxon>
    </lineage>
</organism>
<feature type="compositionally biased region" description="Acidic residues" evidence="5">
    <location>
        <begin position="207"/>
        <end position="239"/>
    </location>
</feature>
<dbReference type="InterPro" id="IPR006958">
    <property type="entry name" value="Mak16"/>
</dbReference>
<dbReference type="Pfam" id="PF04874">
    <property type="entry name" value="Mak16"/>
    <property type="match status" value="1"/>
</dbReference>